<gene>
    <name evidence="11" type="ORF">AB8U03_14740</name>
</gene>
<keyword evidence="6 8" id="KW-0234">DNA repair</keyword>
<comment type="similarity">
    <text evidence="8">Belongs to the MGMT family.</text>
</comment>
<dbReference type="InterPro" id="IPR001497">
    <property type="entry name" value="MethylDNA_cys_MeTrfase_AS"/>
</dbReference>
<proteinExistence type="inferred from homology"/>
<dbReference type="PROSITE" id="PS00374">
    <property type="entry name" value="MGMT"/>
    <property type="match status" value="1"/>
</dbReference>
<dbReference type="CDD" id="cd06445">
    <property type="entry name" value="ATase"/>
    <property type="match status" value="1"/>
</dbReference>
<dbReference type="Pfam" id="PF02870">
    <property type="entry name" value="Methyltransf_1N"/>
    <property type="match status" value="1"/>
</dbReference>
<comment type="miscellaneous">
    <text evidence="8">This enzyme catalyzes only one turnover and therefore is not strictly catalytic. According to one definition, an enzyme is a biocatalyst that acts repeatedly and over many reaction cycles.</text>
</comment>
<dbReference type="InterPro" id="IPR036631">
    <property type="entry name" value="MGMT_N_sf"/>
</dbReference>
<keyword evidence="3 8" id="KW-0489">Methyltransferase</keyword>
<dbReference type="InterPro" id="IPR036388">
    <property type="entry name" value="WH-like_DNA-bd_sf"/>
</dbReference>
<dbReference type="EMBL" id="JBGEWD010000018">
    <property type="protein sequence ID" value="MEY8001436.1"/>
    <property type="molecule type" value="Genomic_DNA"/>
</dbReference>
<evidence type="ECO:0000256" key="3">
    <source>
        <dbReference type="ARBA" id="ARBA00022603"/>
    </source>
</evidence>
<comment type="catalytic activity">
    <reaction evidence="7 8">
        <text>a 6-O-methyl-2'-deoxyguanosine in DNA + L-cysteinyl-[protein] = S-methyl-L-cysteinyl-[protein] + a 2'-deoxyguanosine in DNA</text>
        <dbReference type="Rhea" id="RHEA:24000"/>
        <dbReference type="Rhea" id="RHEA-COMP:10131"/>
        <dbReference type="Rhea" id="RHEA-COMP:10132"/>
        <dbReference type="Rhea" id="RHEA-COMP:11367"/>
        <dbReference type="Rhea" id="RHEA-COMP:11368"/>
        <dbReference type="ChEBI" id="CHEBI:29950"/>
        <dbReference type="ChEBI" id="CHEBI:82612"/>
        <dbReference type="ChEBI" id="CHEBI:85445"/>
        <dbReference type="ChEBI" id="CHEBI:85448"/>
        <dbReference type="EC" id="2.1.1.63"/>
    </reaction>
</comment>
<evidence type="ECO:0000256" key="1">
    <source>
        <dbReference type="ARBA" id="ARBA00001286"/>
    </source>
</evidence>
<dbReference type="Gene3D" id="1.10.10.10">
    <property type="entry name" value="Winged helix-like DNA-binding domain superfamily/Winged helix DNA-binding domain"/>
    <property type="match status" value="1"/>
</dbReference>
<organism evidence="11 12">
    <name type="scientific">Clostridium moutaii</name>
    <dbReference type="NCBI Taxonomy" id="3240932"/>
    <lineage>
        <taxon>Bacteria</taxon>
        <taxon>Bacillati</taxon>
        <taxon>Bacillota</taxon>
        <taxon>Clostridia</taxon>
        <taxon>Eubacteriales</taxon>
        <taxon>Clostridiaceae</taxon>
        <taxon>Clostridium</taxon>
    </lineage>
</organism>
<name>A0ABV4BUS6_9CLOT</name>
<dbReference type="InterPro" id="IPR008332">
    <property type="entry name" value="MethylG_MeTrfase_N"/>
</dbReference>
<protein>
    <recommendedName>
        <fullName evidence="8">Methylated-DNA--protein-cysteine methyltransferase</fullName>
        <ecNumber evidence="8">2.1.1.63</ecNumber>
    </recommendedName>
    <alternativeName>
        <fullName evidence="8">6-O-methylguanine-DNA methyltransferase</fullName>
        <shortName evidence="8">MGMT</shortName>
    </alternativeName>
    <alternativeName>
        <fullName evidence="8">O-6-methylguanine-DNA-alkyltransferase</fullName>
    </alternativeName>
</protein>
<dbReference type="RefSeq" id="WP_369705332.1">
    <property type="nucleotide sequence ID" value="NZ_JBGEWD010000018.1"/>
</dbReference>
<feature type="active site" description="Nucleophile; methyl group acceptor" evidence="8">
    <location>
        <position position="123"/>
    </location>
</feature>
<feature type="domain" description="Methylguanine DNA methyltransferase ribonuclease-like" evidence="10">
    <location>
        <begin position="7"/>
        <end position="68"/>
    </location>
</feature>
<evidence type="ECO:0000256" key="4">
    <source>
        <dbReference type="ARBA" id="ARBA00022679"/>
    </source>
</evidence>
<dbReference type="PANTHER" id="PTHR10815:SF5">
    <property type="entry name" value="METHYLATED-DNA--PROTEIN-CYSTEINE METHYLTRANSFERASE"/>
    <property type="match status" value="1"/>
</dbReference>
<comment type="subcellular location">
    <subcellularLocation>
        <location evidence="8">Cytoplasm</location>
    </subcellularLocation>
</comment>
<dbReference type="Proteomes" id="UP001564657">
    <property type="component" value="Unassembled WGS sequence"/>
</dbReference>
<evidence type="ECO:0000259" key="10">
    <source>
        <dbReference type="Pfam" id="PF02870"/>
    </source>
</evidence>
<comment type="caution">
    <text evidence="11">The sequence shown here is derived from an EMBL/GenBank/DDBJ whole genome shotgun (WGS) entry which is preliminary data.</text>
</comment>
<dbReference type="Gene3D" id="3.30.160.70">
    <property type="entry name" value="Methylated DNA-protein cysteine methyltransferase domain"/>
    <property type="match status" value="1"/>
</dbReference>
<dbReference type="InterPro" id="IPR023546">
    <property type="entry name" value="MGMT"/>
</dbReference>
<comment type="function">
    <text evidence="8">Involved in the cellular defense against the biological effects of O6-methylguanine (O6-MeG) and O4-methylthymine (O4-MeT) in DNA. Repairs the methylated nucleobase in DNA by stoichiometrically transferring the methyl group to a cysteine residue in the enzyme. This is a suicide reaction: the enzyme is irreversibly inactivated.</text>
</comment>
<dbReference type="EC" id="2.1.1.63" evidence="8"/>
<feature type="domain" description="Methylated-DNA-[protein]-cysteine S-methyltransferase DNA binding" evidence="9">
    <location>
        <begin position="72"/>
        <end position="151"/>
    </location>
</feature>
<dbReference type="NCBIfam" id="TIGR00589">
    <property type="entry name" value="ogt"/>
    <property type="match status" value="1"/>
</dbReference>
<keyword evidence="5 8" id="KW-0227">DNA damage</keyword>
<evidence type="ECO:0000259" key="9">
    <source>
        <dbReference type="Pfam" id="PF01035"/>
    </source>
</evidence>
<accession>A0ABV4BUS6</accession>
<keyword evidence="2 8" id="KW-0963">Cytoplasm</keyword>
<dbReference type="InterPro" id="IPR014048">
    <property type="entry name" value="MethylDNA_cys_MeTrfase_DNA-bd"/>
</dbReference>
<evidence type="ECO:0000256" key="6">
    <source>
        <dbReference type="ARBA" id="ARBA00023204"/>
    </source>
</evidence>
<reference evidence="11 12" key="1">
    <citation type="submission" date="2024-08" db="EMBL/GenBank/DDBJ databases">
        <title>Clostridium lapicellarii sp. nov., and Clostridium renhuaiense sp. nov., two species isolated from the mud in a fermentation cellar used for producing sauce-flavour Chinese liquors.</title>
        <authorList>
            <person name="Yang F."/>
            <person name="Wang H."/>
            <person name="Chen L.Q."/>
            <person name="Zhou N."/>
            <person name="Lu J.J."/>
            <person name="Pu X.X."/>
            <person name="Wan B."/>
            <person name="Wang L."/>
            <person name="Liu S.J."/>
        </authorList>
    </citation>
    <scope>NUCLEOTIDE SEQUENCE [LARGE SCALE GENOMIC DNA]</scope>
    <source>
        <strain evidence="11 12">MT-5</strain>
    </source>
</reference>
<dbReference type="HAMAP" id="MF_00772">
    <property type="entry name" value="OGT"/>
    <property type="match status" value="1"/>
</dbReference>
<evidence type="ECO:0000256" key="7">
    <source>
        <dbReference type="ARBA" id="ARBA00049348"/>
    </source>
</evidence>
<keyword evidence="12" id="KW-1185">Reference proteome</keyword>
<evidence type="ECO:0000256" key="2">
    <source>
        <dbReference type="ARBA" id="ARBA00022490"/>
    </source>
</evidence>
<evidence type="ECO:0000313" key="12">
    <source>
        <dbReference type="Proteomes" id="UP001564657"/>
    </source>
</evidence>
<evidence type="ECO:0000313" key="11">
    <source>
        <dbReference type="EMBL" id="MEY8001436.1"/>
    </source>
</evidence>
<sequence length="153" mass="17125">MNNGFCYDTEIGKIEIVENGVAITNVYFQKSMIKDVNINETPLLKKANQQLEEYLSGKRKIFDLPLAPEGTEFQQKVWRTLQKIPYGKTCSYKEVAQNIGNAKACRAVGMANNKNPIPIFIPCHRVIGANGNLVGYAGGLSMKEKLLKIEKQM</sequence>
<dbReference type="SUPFAM" id="SSF46767">
    <property type="entry name" value="Methylated DNA-protein cysteine methyltransferase, C-terminal domain"/>
    <property type="match status" value="1"/>
</dbReference>
<evidence type="ECO:0000256" key="8">
    <source>
        <dbReference type="HAMAP-Rule" id="MF_00772"/>
    </source>
</evidence>
<dbReference type="Pfam" id="PF01035">
    <property type="entry name" value="DNA_binding_1"/>
    <property type="match status" value="1"/>
</dbReference>
<dbReference type="SUPFAM" id="SSF53155">
    <property type="entry name" value="Methylated DNA-protein cysteine methyltransferase domain"/>
    <property type="match status" value="1"/>
</dbReference>
<comment type="catalytic activity">
    <reaction evidence="1 8">
        <text>a 4-O-methyl-thymidine in DNA + L-cysteinyl-[protein] = a thymidine in DNA + S-methyl-L-cysteinyl-[protein]</text>
        <dbReference type="Rhea" id="RHEA:53428"/>
        <dbReference type="Rhea" id="RHEA-COMP:10131"/>
        <dbReference type="Rhea" id="RHEA-COMP:10132"/>
        <dbReference type="Rhea" id="RHEA-COMP:13555"/>
        <dbReference type="Rhea" id="RHEA-COMP:13556"/>
        <dbReference type="ChEBI" id="CHEBI:29950"/>
        <dbReference type="ChEBI" id="CHEBI:82612"/>
        <dbReference type="ChEBI" id="CHEBI:137386"/>
        <dbReference type="ChEBI" id="CHEBI:137387"/>
        <dbReference type="EC" id="2.1.1.63"/>
    </reaction>
</comment>
<evidence type="ECO:0000256" key="5">
    <source>
        <dbReference type="ARBA" id="ARBA00022763"/>
    </source>
</evidence>
<dbReference type="InterPro" id="IPR036217">
    <property type="entry name" value="MethylDNA_cys_MeTrfase_DNAb"/>
</dbReference>
<keyword evidence="4 8" id="KW-0808">Transferase</keyword>
<dbReference type="PANTHER" id="PTHR10815">
    <property type="entry name" value="METHYLATED-DNA--PROTEIN-CYSTEINE METHYLTRANSFERASE"/>
    <property type="match status" value="1"/>
</dbReference>